<dbReference type="Pfam" id="PF07690">
    <property type="entry name" value="MFS_1"/>
    <property type="match status" value="1"/>
</dbReference>
<evidence type="ECO:0000256" key="2">
    <source>
        <dbReference type="ARBA" id="ARBA00022692"/>
    </source>
</evidence>
<organism evidence="8 9">
    <name type="scientific">Aspergillus nomiae NRRL (strain ATCC 15546 / NRRL 13137 / CBS 260.88 / M93)</name>
    <dbReference type="NCBI Taxonomy" id="1509407"/>
    <lineage>
        <taxon>Eukaryota</taxon>
        <taxon>Fungi</taxon>
        <taxon>Dikarya</taxon>
        <taxon>Ascomycota</taxon>
        <taxon>Pezizomycotina</taxon>
        <taxon>Eurotiomycetes</taxon>
        <taxon>Eurotiomycetidae</taxon>
        <taxon>Eurotiales</taxon>
        <taxon>Aspergillaceae</taxon>
        <taxon>Aspergillus</taxon>
        <taxon>Aspergillus subgen. Circumdati</taxon>
    </lineage>
</organism>
<dbReference type="PANTHER" id="PTHR23502">
    <property type="entry name" value="MAJOR FACILITATOR SUPERFAMILY"/>
    <property type="match status" value="1"/>
</dbReference>
<dbReference type="AlphaFoldDB" id="A0A0L1JIY7"/>
<dbReference type="GO" id="GO:0016020">
    <property type="term" value="C:membrane"/>
    <property type="evidence" value="ECO:0007669"/>
    <property type="project" value="UniProtKB-SubCell"/>
</dbReference>
<comment type="subcellular location">
    <subcellularLocation>
        <location evidence="1">Membrane</location>
        <topology evidence="1">Multi-pass membrane protein</topology>
    </subcellularLocation>
</comment>
<evidence type="ECO:0000256" key="3">
    <source>
        <dbReference type="ARBA" id="ARBA00022989"/>
    </source>
</evidence>
<dbReference type="Proteomes" id="UP000037505">
    <property type="component" value="Unassembled WGS sequence"/>
</dbReference>
<feature type="transmembrane region" description="Helical" evidence="6">
    <location>
        <begin position="428"/>
        <end position="446"/>
    </location>
</feature>
<dbReference type="InterPro" id="IPR036259">
    <property type="entry name" value="MFS_trans_sf"/>
</dbReference>
<feature type="transmembrane region" description="Helical" evidence="6">
    <location>
        <begin position="175"/>
        <end position="193"/>
    </location>
</feature>
<reference evidence="8 9" key="1">
    <citation type="submission" date="2014-06" db="EMBL/GenBank/DDBJ databases">
        <title>The Genome of the Aflatoxigenic Filamentous Fungus Aspergillus nomius.</title>
        <authorList>
            <person name="Moore M.G."/>
            <person name="Shannon B.M."/>
            <person name="Brian M.M."/>
        </authorList>
    </citation>
    <scope>NUCLEOTIDE SEQUENCE [LARGE SCALE GENOMIC DNA]</scope>
    <source>
        <strain evidence="8 9">NRRL 13137</strain>
    </source>
</reference>
<feature type="transmembrane region" description="Helical" evidence="6">
    <location>
        <begin position="458"/>
        <end position="481"/>
    </location>
</feature>
<feature type="region of interest" description="Disordered" evidence="5">
    <location>
        <begin position="236"/>
        <end position="264"/>
    </location>
</feature>
<protein>
    <submittedName>
        <fullName evidence="8">Putative bicyclomycin resistance protein</fullName>
    </submittedName>
</protein>
<evidence type="ECO:0000256" key="5">
    <source>
        <dbReference type="SAM" id="MobiDB-lite"/>
    </source>
</evidence>
<name>A0A0L1JIY7_ASPN3</name>
<evidence type="ECO:0000313" key="8">
    <source>
        <dbReference type="EMBL" id="KNG91711.1"/>
    </source>
</evidence>
<evidence type="ECO:0000259" key="7">
    <source>
        <dbReference type="PROSITE" id="PS50850"/>
    </source>
</evidence>
<proteinExistence type="predicted"/>
<comment type="caution">
    <text evidence="8">The sequence shown here is derived from an EMBL/GenBank/DDBJ whole genome shotgun (WGS) entry which is preliminary data.</text>
</comment>
<feature type="transmembrane region" description="Helical" evidence="6">
    <location>
        <begin position="205"/>
        <end position="225"/>
    </location>
</feature>
<feature type="transmembrane region" description="Helical" evidence="6">
    <location>
        <begin position="323"/>
        <end position="342"/>
    </location>
</feature>
<evidence type="ECO:0000256" key="1">
    <source>
        <dbReference type="ARBA" id="ARBA00004141"/>
    </source>
</evidence>
<dbReference type="RefSeq" id="XP_015412634.1">
    <property type="nucleotide sequence ID" value="XM_015545513.1"/>
</dbReference>
<keyword evidence="2 6" id="KW-0812">Transmembrane</keyword>
<dbReference type="InterPro" id="IPR020846">
    <property type="entry name" value="MFS_dom"/>
</dbReference>
<evidence type="ECO:0000313" key="9">
    <source>
        <dbReference type="Proteomes" id="UP000037505"/>
    </source>
</evidence>
<feature type="transmembrane region" description="Helical" evidence="6">
    <location>
        <begin position="363"/>
        <end position="382"/>
    </location>
</feature>
<feature type="compositionally biased region" description="Low complexity" evidence="5">
    <location>
        <begin position="255"/>
        <end position="264"/>
    </location>
</feature>
<accession>A0A0L1JIY7</accession>
<dbReference type="GeneID" id="26802059"/>
<feature type="region of interest" description="Disordered" evidence="5">
    <location>
        <begin position="1"/>
        <end position="26"/>
    </location>
</feature>
<keyword evidence="3 6" id="KW-1133">Transmembrane helix</keyword>
<keyword evidence="9" id="KW-1185">Reference proteome</keyword>
<keyword evidence="4 6" id="KW-0472">Membrane</keyword>
<dbReference type="SUPFAM" id="SSF103473">
    <property type="entry name" value="MFS general substrate transporter"/>
    <property type="match status" value="1"/>
</dbReference>
<dbReference type="InterPro" id="IPR011701">
    <property type="entry name" value="MFS"/>
</dbReference>
<gene>
    <name evidence="8" type="ORF">ANOM_000255</name>
</gene>
<feature type="transmembrane region" description="Helical" evidence="6">
    <location>
        <begin position="49"/>
        <end position="77"/>
    </location>
</feature>
<dbReference type="STRING" id="1509407.A0A0L1JIY7"/>
<feature type="transmembrane region" description="Helical" evidence="6">
    <location>
        <begin position="147"/>
        <end position="168"/>
    </location>
</feature>
<dbReference type="OrthoDB" id="5296287at2759"/>
<dbReference type="EMBL" id="JNOM01000001">
    <property type="protein sequence ID" value="KNG91711.1"/>
    <property type="molecule type" value="Genomic_DNA"/>
</dbReference>
<evidence type="ECO:0000256" key="4">
    <source>
        <dbReference type="ARBA" id="ARBA00023136"/>
    </source>
</evidence>
<feature type="transmembrane region" description="Helical" evidence="6">
    <location>
        <begin position="388"/>
        <end position="407"/>
    </location>
</feature>
<sequence length="509" mass="55243">MKDDDLEITTCDAGNGSSPHRPEQQNDHDCFQYLERTEDPTSWPHWRKWSIVSCVAVMYMLANFGTVIIVPAVPLILSHFQVSGNLYQPLIVSIWELGEGVGSFVVGPLSELYGRNVVYHGGNILFILRSVAAALSQNASMLVAFRFINGMAVTSLTLAPSIIGDLFVQEERGAAMAVAIALPLIGPCVAPIVGGFVNSALGWRWTIWIMAITVGSVSLLSLAVFKETYRFKIQQQSRKSTEKKQDRGDGNHNIPSSSSHPSAPRDTVLKSIIRPALILFSSPVVLVTSLYTALTYGISYLILTTLAEIMQKTYGFGEGPVGITFLGRAIGNIVGLCVYGLVSDRYVKHRRAMKGESKPEHRLPLMIFGTAMLPIGLLLYGWSANKHVHWIVPLIGTGIIGFSMLLTKLPTENYLVDAFDEQGVSASALSANATLCALFGAFFPLAGPLSNHSLGLGWGNSLLAFLSLIFCRCLLCCGYMGRSSGSWGGDITEGPLLLRTLQKVNQIEG</sequence>
<feature type="compositionally biased region" description="Basic and acidic residues" evidence="5">
    <location>
        <begin position="239"/>
        <end position="250"/>
    </location>
</feature>
<dbReference type="Gene3D" id="1.20.1250.20">
    <property type="entry name" value="MFS general substrate transporter like domains"/>
    <property type="match status" value="1"/>
</dbReference>
<dbReference type="GO" id="GO:0022857">
    <property type="term" value="F:transmembrane transporter activity"/>
    <property type="evidence" value="ECO:0007669"/>
    <property type="project" value="InterPro"/>
</dbReference>
<feature type="transmembrane region" description="Helical" evidence="6">
    <location>
        <begin position="277"/>
        <end position="303"/>
    </location>
</feature>
<evidence type="ECO:0000256" key="6">
    <source>
        <dbReference type="SAM" id="Phobius"/>
    </source>
</evidence>
<dbReference type="PANTHER" id="PTHR23502:SF163">
    <property type="entry name" value="MAJOR FACILITATOR SUPERFAMILY (MFS) PROFILE DOMAIN-CONTAINING PROTEIN"/>
    <property type="match status" value="1"/>
</dbReference>
<feature type="domain" description="Major facilitator superfamily (MFS) profile" evidence="7">
    <location>
        <begin position="51"/>
        <end position="484"/>
    </location>
</feature>
<dbReference type="PROSITE" id="PS50850">
    <property type="entry name" value="MFS"/>
    <property type="match status" value="1"/>
</dbReference>